<reference evidence="2 3" key="1">
    <citation type="submission" date="2014-04" db="EMBL/GenBank/DDBJ databases">
        <title>Draft Genome Sequence of Synergistes jonesii.</title>
        <authorList>
            <person name="Coil D.A."/>
            <person name="Eisen J.A."/>
            <person name="Holland-Moritz H.E."/>
        </authorList>
    </citation>
    <scope>NUCLEOTIDE SEQUENCE [LARGE SCALE GENOMIC DNA]</scope>
    <source>
        <strain evidence="2 3">78-1</strain>
    </source>
</reference>
<comment type="caution">
    <text evidence="2">The sequence shown here is derived from an EMBL/GenBank/DDBJ whole genome shotgun (WGS) entry which is preliminary data.</text>
</comment>
<evidence type="ECO:0008006" key="4">
    <source>
        <dbReference type="Google" id="ProtNLM"/>
    </source>
</evidence>
<gene>
    <name evidence="2" type="ORF">EH55_07445</name>
</gene>
<dbReference type="SUPFAM" id="SSF53067">
    <property type="entry name" value="Actin-like ATPase domain"/>
    <property type="match status" value="1"/>
</dbReference>
<dbReference type="AlphaFoldDB" id="A0A073IPW1"/>
<organism evidence="2 3">
    <name type="scientific">Synergistes jonesii</name>
    <dbReference type="NCBI Taxonomy" id="2754"/>
    <lineage>
        <taxon>Bacteria</taxon>
        <taxon>Thermotogati</taxon>
        <taxon>Synergistota</taxon>
        <taxon>Synergistia</taxon>
        <taxon>Synergistales</taxon>
        <taxon>Synergistaceae</taxon>
        <taxon>Synergistes</taxon>
    </lineage>
</organism>
<dbReference type="RefSeq" id="WP_051682806.1">
    <property type="nucleotide sequence ID" value="NZ_JAWRIX010000001.1"/>
</dbReference>
<dbReference type="eggNOG" id="COG1940">
    <property type="taxonomic scope" value="Bacteria"/>
</dbReference>
<dbReference type="EMBL" id="JMKI01000037">
    <property type="protein sequence ID" value="KEJ91799.1"/>
    <property type="molecule type" value="Genomic_DNA"/>
</dbReference>
<evidence type="ECO:0000256" key="1">
    <source>
        <dbReference type="ARBA" id="ARBA00006479"/>
    </source>
</evidence>
<proteinExistence type="inferred from homology"/>
<dbReference type="InterPro" id="IPR000600">
    <property type="entry name" value="ROK"/>
</dbReference>
<name>A0A073IPW1_9BACT</name>
<dbReference type="Pfam" id="PF00480">
    <property type="entry name" value="ROK"/>
    <property type="match status" value="1"/>
</dbReference>
<dbReference type="CDD" id="cd23763">
    <property type="entry name" value="ASKHA_ATPase_ROK"/>
    <property type="match status" value="1"/>
</dbReference>
<evidence type="ECO:0000313" key="3">
    <source>
        <dbReference type="Proteomes" id="UP000027665"/>
    </source>
</evidence>
<dbReference type="STRING" id="2754.EH55_07445"/>
<protein>
    <recommendedName>
        <fullName evidence="4">ROK family protein</fullName>
    </recommendedName>
</protein>
<dbReference type="PANTHER" id="PTHR18964">
    <property type="entry name" value="ROK (REPRESSOR, ORF, KINASE) FAMILY"/>
    <property type="match status" value="1"/>
</dbReference>
<dbReference type="PROSITE" id="PS01125">
    <property type="entry name" value="ROK"/>
    <property type="match status" value="1"/>
</dbReference>
<sequence>MIKRIGIDLGGHTISGGEVDFSGGAPRLVSPVTVRTPSERDPLSVLRAVEELALMWVSRGDECFIGIGVPGFVSKDRLAVLKLTNFKGCEGARVGTLIARDMRARGISAEVRLENDANCAAVGEHICGAARGMDDFAVLTLGSGIGAGLAANGRLIRGAHGMAGECGHMALCGEGFRGCFCGGAGHLEEAASADWVERRALERGLPGDFRVLWGMREKNGDARALIEASLDALARGIASICAALDPEAVILNGGMSRAEGMADELRGRATKYLPSPMRAVFRLLLSELGSSAAVMGAAALDGGM</sequence>
<dbReference type="GeneID" id="90984076"/>
<dbReference type="InterPro" id="IPR043129">
    <property type="entry name" value="ATPase_NBD"/>
</dbReference>
<accession>A0A073IPW1</accession>
<dbReference type="Gene3D" id="3.30.420.40">
    <property type="match status" value="2"/>
</dbReference>
<keyword evidence="3" id="KW-1185">Reference proteome</keyword>
<dbReference type="Proteomes" id="UP000027665">
    <property type="component" value="Unassembled WGS sequence"/>
</dbReference>
<dbReference type="OrthoDB" id="9795247at2"/>
<dbReference type="InterPro" id="IPR049874">
    <property type="entry name" value="ROK_cs"/>
</dbReference>
<evidence type="ECO:0000313" key="2">
    <source>
        <dbReference type="EMBL" id="KEJ91799.1"/>
    </source>
</evidence>
<dbReference type="PANTHER" id="PTHR18964:SF149">
    <property type="entry name" value="BIFUNCTIONAL UDP-N-ACETYLGLUCOSAMINE 2-EPIMERASE_N-ACETYLMANNOSAMINE KINASE"/>
    <property type="match status" value="1"/>
</dbReference>
<comment type="similarity">
    <text evidence="1">Belongs to the ROK (NagC/XylR) family.</text>
</comment>